<reference evidence="1" key="2">
    <citation type="submission" date="2015-03" db="EMBL/GenBank/DDBJ databases">
        <title>Genome sequence of Pseudoalteromonas citrea.</title>
        <authorList>
            <person name="Xie B.-B."/>
            <person name="Rong J.-C."/>
            <person name="Qin Q.-L."/>
            <person name="Zhang Y.-Z."/>
        </authorList>
    </citation>
    <scope>NUCLEOTIDE SEQUENCE</scope>
    <source>
        <strain evidence="1">DSM 8771</strain>
    </source>
</reference>
<dbReference type="Proteomes" id="UP000016487">
    <property type="component" value="Unassembled WGS sequence"/>
</dbReference>
<name>A0AAD4FRN4_9GAMM</name>
<proteinExistence type="predicted"/>
<dbReference type="RefSeq" id="WP_010367979.1">
    <property type="nucleotide sequence ID" value="NZ_AHBZ03000021.1"/>
</dbReference>
<gene>
    <name evidence="1" type="ORF">PCIT_a2964</name>
</gene>
<protein>
    <submittedName>
        <fullName evidence="1">Uncharacterized protein</fullName>
    </submittedName>
</protein>
<comment type="caution">
    <text evidence="1">The sequence shown here is derived from an EMBL/GenBank/DDBJ whole genome shotgun (WGS) entry which is preliminary data.</text>
</comment>
<evidence type="ECO:0000313" key="1">
    <source>
        <dbReference type="EMBL" id="KAF7770020.1"/>
    </source>
</evidence>
<dbReference type="EMBL" id="AHBZ03000021">
    <property type="protein sequence ID" value="KAF7770020.1"/>
    <property type="molecule type" value="Genomic_DNA"/>
</dbReference>
<accession>A0AAD4FRN4</accession>
<evidence type="ECO:0000313" key="2">
    <source>
        <dbReference type="Proteomes" id="UP000016487"/>
    </source>
</evidence>
<dbReference type="AlphaFoldDB" id="A0AAD4FRN4"/>
<sequence length="294" mass="31448">MKGISTIGNATRTTDDGITWQQVTSSVDSITNNIQDTWGDGHVGLVTYETLSNFTEPSNSSVVVGGVGNVYATQSRLIDYGNRLQAALTGNIGKRQGGAYLQEYVPVTKHTNYAPTGTLGWTSATGDEPLHTPLSLDTPNDSSPAVKALSTVTEKDGLLYLQLHGAELKYTPRTIADMTVINAGSPTGPITKGHVYLFQGFDNSLINRPMIALVNNAGTTWNANSYNGFTLNDLGKIVTNTGTAYSTLRAFESHWGDDQVIPIVNGEDVKTDLNGNTVKVFCHHTQIPLGIASN</sequence>
<organism evidence="1 2">
    <name type="scientific">Pseudoalteromonas citrea</name>
    <dbReference type="NCBI Taxonomy" id="43655"/>
    <lineage>
        <taxon>Bacteria</taxon>
        <taxon>Pseudomonadati</taxon>
        <taxon>Pseudomonadota</taxon>
        <taxon>Gammaproteobacteria</taxon>
        <taxon>Alteromonadales</taxon>
        <taxon>Pseudoalteromonadaceae</taxon>
        <taxon>Pseudoalteromonas</taxon>
    </lineage>
</organism>
<reference evidence="1" key="1">
    <citation type="journal article" date="2012" name="J. Bacteriol.">
        <title>Genome sequences of type strains of seven species of the marine bacterium Pseudoalteromonas.</title>
        <authorList>
            <person name="Xie B.B."/>
            <person name="Shu Y.L."/>
            <person name="Qin Q.L."/>
            <person name="Rong J.C."/>
            <person name="Zhang X.Y."/>
            <person name="Chen X.L."/>
            <person name="Shi M."/>
            <person name="He H.L."/>
            <person name="Zhou B.C."/>
            <person name="Zhang Y.Z."/>
        </authorList>
    </citation>
    <scope>NUCLEOTIDE SEQUENCE</scope>
    <source>
        <strain evidence="1">DSM 8771</strain>
    </source>
</reference>